<evidence type="ECO:0000256" key="3">
    <source>
        <dbReference type="ARBA" id="ARBA00023163"/>
    </source>
</evidence>
<dbReference type="Gene3D" id="3.30.70.920">
    <property type="match status" value="1"/>
</dbReference>
<dbReference type="InterPro" id="IPR019887">
    <property type="entry name" value="Tscrpt_reg_AsnC/Lrp_C"/>
</dbReference>
<proteinExistence type="predicted"/>
<reference evidence="5 6" key="1">
    <citation type="submission" date="2017-01" db="EMBL/GenBank/DDBJ databases">
        <authorList>
            <person name="Mah S.A."/>
            <person name="Swanson W.J."/>
            <person name="Moy G.W."/>
            <person name="Vacquier V.D."/>
        </authorList>
    </citation>
    <scope>NUCLEOTIDE SEQUENCE [LARGE SCALE GENOMIC DNA]</scope>
    <source>
        <strain evidence="5 6">DSM 18014</strain>
    </source>
</reference>
<dbReference type="InterPro" id="IPR019885">
    <property type="entry name" value="Tscrpt_reg_HTH_AsnC-type_CS"/>
</dbReference>
<evidence type="ECO:0000313" key="5">
    <source>
        <dbReference type="EMBL" id="SIT09784.1"/>
    </source>
</evidence>
<dbReference type="AlphaFoldDB" id="A0A1N7PGN9"/>
<dbReference type="InterPro" id="IPR019888">
    <property type="entry name" value="Tscrpt_reg_AsnC-like"/>
</dbReference>
<dbReference type="PRINTS" id="PR00033">
    <property type="entry name" value="HTHASNC"/>
</dbReference>
<dbReference type="STRING" id="373672.SAMN05421785_106248"/>
<feature type="domain" description="HTH asnC-type" evidence="4">
    <location>
        <begin position="29"/>
        <end position="90"/>
    </location>
</feature>
<sequence>MKGFLSSKHKKFSFNFYKIVYLPFKIDYMDLKDRMILSIIQEDSTLSVKEISEKIGLTFTPTYERIKQLEKQGIIEKYVGLLNREKLGLNIVVYCNVRLKEQSKKVLETFEKNIMQHDEVQEIISLSGEYDYMLKIIAKDINSYNDFTVNVISNIPNIGQYHSSIVLHEVKKSTKFKIDLG</sequence>
<dbReference type="GO" id="GO:0006355">
    <property type="term" value="P:regulation of DNA-templated transcription"/>
    <property type="evidence" value="ECO:0007669"/>
    <property type="project" value="UniProtKB-ARBA"/>
</dbReference>
<dbReference type="PANTHER" id="PTHR30154:SF34">
    <property type="entry name" value="TRANSCRIPTIONAL REGULATOR AZLB"/>
    <property type="match status" value="1"/>
</dbReference>
<dbReference type="GO" id="GO:0043565">
    <property type="term" value="F:sequence-specific DNA binding"/>
    <property type="evidence" value="ECO:0007669"/>
    <property type="project" value="InterPro"/>
</dbReference>
<dbReference type="SUPFAM" id="SSF54909">
    <property type="entry name" value="Dimeric alpha+beta barrel"/>
    <property type="match status" value="1"/>
</dbReference>
<dbReference type="Pfam" id="PF01037">
    <property type="entry name" value="AsnC_trans_reg"/>
    <property type="match status" value="1"/>
</dbReference>
<dbReference type="InterPro" id="IPR036390">
    <property type="entry name" value="WH_DNA-bd_sf"/>
</dbReference>
<keyword evidence="2" id="KW-0238">DNA-binding</keyword>
<dbReference type="Proteomes" id="UP000185781">
    <property type="component" value="Unassembled WGS sequence"/>
</dbReference>
<dbReference type="EMBL" id="FTOV01000006">
    <property type="protein sequence ID" value="SIT09784.1"/>
    <property type="molecule type" value="Genomic_DNA"/>
</dbReference>
<dbReference type="PROSITE" id="PS50956">
    <property type="entry name" value="HTH_ASNC_2"/>
    <property type="match status" value="1"/>
</dbReference>
<evidence type="ECO:0000259" key="4">
    <source>
        <dbReference type="PROSITE" id="PS50956"/>
    </source>
</evidence>
<dbReference type="InterPro" id="IPR036388">
    <property type="entry name" value="WH-like_DNA-bd_sf"/>
</dbReference>
<organism evidence="5 6">
    <name type="scientific">Chryseobacterium gambrini</name>
    <dbReference type="NCBI Taxonomy" id="373672"/>
    <lineage>
        <taxon>Bacteria</taxon>
        <taxon>Pseudomonadati</taxon>
        <taxon>Bacteroidota</taxon>
        <taxon>Flavobacteriia</taxon>
        <taxon>Flavobacteriales</taxon>
        <taxon>Weeksellaceae</taxon>
        <taxon>Chryseobacterium group</taxon>
        <taxon>Chryseobacterium</taxon>
    </lineage>
</organism>
<keyword evidence="1" id="KW-0805">Transcription regulation</keyword>
<dbReference type="InterPro" id="IPR011991">
    <property type="entry name" value="ArsR-like_HTH"/>
</dbReference>
<dbReference type="GO" id="GO:0005829">
    <property type="term" value="C:cytosol"/>
    <property type="evidence" value="ECO:0007669"/>
    <property type="project" value="TreeGrafter"/>
</dbReference>
<protein>
    <submittedName>
        <fullName evidence="5">Transcriptional regulator, AsnC family</fullName>
    </submittedName>
</protein>
<dbReference type="Pfam" id="PF13412">
    <property type="entry name" value="HTH_24"/>
    <property type="match status" value="1"/>
</dbReference>
<dbReference type="InterPro" id="IPR000485">
    <property type="entry name" value="AsnC-type_HTH_dom"/>
</dbReference>
<evidence type="ECO:0000313" key="6">
    <source>
        <dbReference type="Proteomes" id="UP000185781"/>
    </source>
</evidence>
<dbReference type="CDD" id="cd00090">
    <property type="entry name" value="HTH_ARSR"/>
    <property type="match status" value="1"/>
</dbReference>
<accession>A0A1N7PGN9</accession>
<dbReference type="SMART" id="SM00344">
    <property type="entry name" value="HTH_ASNC"/>
    <property type="match status" value="1"/>
</dbReference>
<dbReference type="Gene3D" id="1.10.10.10">
    <property type="entry name" value="Winged helix-like DNA-binding domain superfamily/Winged helix DNA-binding domain"/>
    <property type="match status" value="1"/>
</dbReference>
<dbReference type="SUPFAM" id="SSF46785">
    <property type="entry name" value="Winged helix' DNA-binding domain"/>
    <property type="match status" value="1"/>
</dbReference>
<evidence type="ECO:0000256" key="1">
    <source>
        <dbReference type="ARBA" id="ARBA00023015"/>
    </source>
</evidence>
<dbReference type="PROSITE" id="PS00519">
    <property type="entry name" value="HTH_ASNC_1"/>
    <property type="match status" value="1"/>
</dbReference>
<dbReference type="PANTHER" id="PTHR30154">
    <property type="entry name" value="LEUCINE-RESPONSIVE REGULATORY PROTEIN"/>
    <property type="match status" value="1"/>
</dbReference>
<dbReference type="InterPro" id="IPR011008">
    <property type="entry name" value="Dimeric_a/b-barrel"/>
</dbReference>
<name>A0A1N7PGN9_9FLAO</name>
<keyword evidence="3" id="KW-0804">Transcription</keyword>
<gene>
    <name evidence="5" type="ORF">SAMN05421785_106248</name>
</gene>
<evidence type="ECO:0000256" key="2">
    <source>
        <dbReference type="ARBA" id="ARBA00023125"/>
    </source>
</evidence>
<dbReference type="GO" id="GO:0043200">
    <property type="term" value="P:response to amino acid"/>
    <property type="evidence" value="ECO:0007669"/>
    <property type="project" value="TreeGrafter"/>
</dbReference>